<gene>
    <name evidence="6" type="ORF">ALEPTO_LOCUS10039</name>
</gene>
<keyword evidence="1" id="KW-0489">Methyltransferase</keyword>
<evidence type="ECO:0000256" key="2">
    <source>
        <dbReference type="ARBA" id="ARBA00022679"/>
    </source>
</evidence>
<evidence type="ECO:0000256" key="3">
    <source>
        <dbReference type="ARBA" id="ARBA00022691"/>
    </source>
</evidence>
<keyword evidence="7" id="KW-1185">Reference proteome</keyword>
<feature type="domain" description="ATPase AAA-type core" evidence="5">
    <location>
        <begin position="312"/>
        <end position="356"/>
    </location>
</feature>
<proteinExistence type="predicted"/>
<dbReference type="GO" id="GO:0016887">
    <property type="term" value="F:ATP hydrolysis activity"/>
    <property type="evidence" value="ECO:0007669"/>
    <property type="project" value="InterPro"/>
</dbReference>
<accession>A0A9N9H460</accession>
<keyword evidence="3" id="KW-0949">S-adenosyl-L-methionine</keyword>
<dbReference type="GO" id="GO:0032259">
    <property type="term" value="P:methylation"/>
    <property type="evidence" value="ECO:0007669"/>
    <property type="project" value="UniProtKB-KW"/>
</dbReference>
<dbReference type="PRINTS" id="PR00506">
    <property type="entry name" value="D21N6MTFRASE"/>
</dbReference>
<dbReference type="Gene3D" id="3.40.50.150">
    <property type="entry name" value="Vaccinia Virus protein VP39"/>
    <property type="match status" value="1"/>
</dbReference>
<dbReference type="GO" id="GO:0008170">
    <property type="term" value="F:N-methyltransferase activity"/>
    <property type="evidence" value="ECO:0007669"/>
    <property type="project" value="InterPro"/>
</dbReference>
<dbReference type="InterPro" id="IPR029063">
    <property type="entry name" value="SAM-dependent_MTases_sf"/>
</dbReference>
<dbReference type="Pfam" id="PF01555">
    <property type="entry name" value="N6_N4_Mtase"/>
    <property type="match status" value="1"/>
</dbReference>
<reference evidence="6" key="1">
    <citation type="submission" date="2021-06" db="EMBL/GenBank/DDBJ databases">
        <authorList>
            <person name="Kallberg Y."/>
            <person name="Tangrot J."/>
            <person name="Rosling A."/>
        </authorList>
    </citation>
    <scope>NUCLEOTIDE SEQUENCE</scope>
    <source>
        <strain evidence="6">FL130A</strain>
    </source>
</reference>
<feature type="non-terminal residue" evidence="6">
    <location>
        <position position="374"/>
    </location>
</feature>
<dbReference type="SUPFAM" id="SSF53335">
    <property type="entry name" value="S-adenosyl-L-methionine-dependent methyltransferases"/>
    <property type="match status" value="1"/>
</dbReference>
<dbReference type="InterPro" id="IPR002295">
    <property type="entry name" value="N4/N6-MTase_EcoPI_Mod-like"/>
</dbReference>
<dbReference type="InterPro" id="IPR003959">
    <property type="entry name" value="ATPase_AAA_core"/>
</dbReference>
<dbReference type="GO" id="GO:0005524">
    <property type="term" value="F:ATP binding"/>
    <property type="evidence" value="ECO:0007669"/>
    <property type="project" value="InterPro"/>
</dbReference>
<dbReference type="EMBL" id="CAJVPS010009621">
    <property type="protein sequence ID" value="CAG8651834.1"/>
    <property type="molecule type" value="Genomic_DNA"/>
</dbReference>
<dbReference type="InterPro" id="IPR002941">
    <property type="entry name" value="DNA_methylase_N4/N6"/>
</dbReference>
<evidence type="ECO:0000313" key="7">
    <source>
        <dbReference type="Proteomes" id="UP000789508"/>
    </source>
</evidence>
<dbReference type="AlphaFoldDB" id="A0A9N9H460"/>
<sequence length="374" mass="42893">MFPEIEPFSTPKPERLLQRIIQIATNEEDIVLDYFAGSGTTAAVSQKLKRKIICLAENVLNGKLAKLVATQLEYDYQPESEYFCGKKGDTLLAVVEGMLTDGLLNFLLNSKEKNKFLEIAALAVDPDLERYVGESEEYLPVCKPDHKHFKEKTKIGDIECSYELYYFDLKSSVFSFLDKFRKQNSTKKEVKFENIKGRSCHVYYTEENTHRGFGSLKSVVMENFKDTEKLTPLILEYKDKKGNFDMDAEHGTRGRNSGMKISHSLTSTGSGLLKYKSLESLSNQIIKKYENRIEKMGRMIPFRYSEWEIFVPMLIVDEPELLLHPLLVNAVADLIKEIEQNNIATVMTTHSPTFLSHFIHDDSLNLIIMQKDPN</sequence>
<dbReference type="InterPro" id="IPR027417">
    <property type="entry name" value="P-loop_NTPase"/>
</dbReference>
<dbReference type="OrthoDB" id="2433712at2759"/>
<feature type="domain" description="DNA methylase N-4/N-6" evidence="4">
    <location>
        <begin position="7"/>
        <end position="54"/>
    </location>
</feature>
<evidence type="ECO:0000259" key="5">
    <source>
        <dbReference type="Pfam" id="PF13304"/>
    </source>
</evidence>
<keyword evidence="2" id="KW-0808">Transferase</keyword>
<protein>
    <submittedName>
        <fullName evidence="6">13516_t:CDS:1</fullName>
    </submittedName>
</protein>
<dbReference type="Gene3D" id="3.40.50.300">
    <property type="entry name" value="P-loop containing nucleotide triphosphate hydrolases"/>
    <property type="match status" value="1"/>
</dbReference>
<comment type="caution">
    <text evidence="6">The sequence shown here is derived from an EMBL/GenBank/DDBJ whole genome shotgun (WGS) entry which is preliminary data.</text>
</comment>
<dbReference type="GO" id="GO:0003677">
    <property type="term" value="F:DNA binding"/>
    <property type="evidence" value="ECO:0007669"/>
    <property type="project" value="InterPro"/>
</dbReference>
<dbReference type="SUPFAM" id="SSF52540">
    <property type="entry name" value="P-loop containing nucleoside triphosphate hydrolases"/>
    <property type="match status" value="1"/>
</dbReference>
<evidence type="ECO:0000259" key="4">
    <source>
        <dbReference type="Pfam" id="PF01555"/>
    </source>
</evidence>
<name>A0A9N9H460_9GLOM</name>
<organism evidence="6 7">
    <name type="scientific">Ambispora leptoticha</name>
    <dbReference type="NCBI Taxonomy" id="144679"/>
    <lineage>
        <taxon>Eukaryota</taxon>
        <taxon>Fungi</taxon>
        <taxon>Fungi incertae sedis</taxon>
        <taxon>Mucoromycota</taxon>
        <taxon>Glomeromycotina</taxon>
        <taxon>Glomeromycetes</taxon>
        <taxon>Archaeosporales</taxon>
        <taxon>Ambisporaceae</taxon>
        <taxon>Ambispora</taxon>
    </lineage>
</organism>
<evidence type="ECO:0000313" key="6">
    <source>
        <dbReference type="EMBL" id="CAG8651834.1"/>
    </source>
</evidence>
<dbReference type="Proteomes" id="UP000789508">
    <property type="component" value="Unassembled WGS sequence"/>
</dbReference>
<dbReference type="Pfam" id="PF13304">
    <property type="entry name" value="AAA_21"/>
    <property type="match status" value="1"/>
</dbReference>
<evidence type="ECO:0000256" key="1">
    <source>
        <dbReference type="ARBA" id="ARBA00022603"/>
    </source>
</evidence>